<protein>
    <submittedName>
        <fullName evidence="1">Uncharacterized protein</fullName>
    </submittedName>
</protein>
<gene>
    <name evidence="1" type="ORF">LCGC14_2332710</name>
</gene>
<dbReference type="EMBL" id="LAZR01033567">
    <property type="protein sequence ID" value="KKL47717.1"/>
    <property type="molecule type" value="Genomic_DNA"/>
</dbReference>
<organism evidence="1">
    <name type="scientific">marine sediment metagenome</name>
    <dbReference type="NCBI Taxonomy" id="412755"/>
    <lineage>
        <taxon>unclassified sequences</taxon>
        <taxon>metagenomes</taxon>
        <taxon>ecological metagenomes</taxon>
    </lineage>
</organism>
<comment type="caution">
    <text evidence="1">The sequence shown here is derived from an EMBL/GenBank/DDBJ whole genome shotgun (WGS) entry which is preliminary data.</text>
</comment>
<sequence length="111" mass="12333">GREHNKAGKYCSGACRAKQSRKAHAHAGKAHEVKRTVEAHAKPVNYGEPDCECKMCETNRANGNKHVINHGQYKRAKQLTSKELNRVTLPGDVDYEGCCVLVDGNWTTTRL</sequence>
<accession>A0A0F9F9E1</accession>
<dbReference type="AlphaFoldDB" id="A0A0F9F9E1"/>
<proteinExistence type="predicted"/>
<evidence type="ECO:0000313" key="1">
    <source>
        <dbReference type="EMBL" id="KKL47717.1"/>
    </source>
</evidence>
<name>A0A0F9F9E1_9ZZZZ</name>
<feature type="non-terminal residue" evidence="1">
    <location>
        <position position="1"/>
    </location>
</feature>
<reference evidence="1" key="1">
    <citation type="journal article" date="2015" name="Nature">
        <title>Complex archaea that bridge the gap between prokaryotes and eukaryotes.</title>
        <authorList>
            <person name="Spang A."/>
            <person name="Saw J.H."/>
            <person name="Jorgensen S.L."/>
            <person name="Zaremba-Niedzwiedzka K."/>
            <person name="Martijn J."/>
            <person name="Lind A.E."/>
            <person name="van Eijk R."/>
            <person name="Schleper C."/>
            <person name="Guy L."/>
            <person name="Ettema T.J."/>
        </authorList>
    </citation>
    <scope>NUCLEOTIDE SEQUENCE</scope>
</reference>